<dbReference type="ExpressionAtlas" id="A0A1D6J1Q5">
    <property type="expression patterns" value="baseline and differential"/>
</dbReference>
<dbReference type="InParanoid" id="A0A1D6J1Q5"/>
<dbReference type="eggNOG" id="ENOG502S2BS">
    <property type="taxonomic scope" value="Eukaryota"/>
</dbReference>
<accession>A0A1D6J1Q5</accession>
<evidence type="ECO:0000313" key="2">
    <source>
        <dbReference type="EMBL" id="AQK41981.1"/>
    </source>
</evidence>
<feature type="region of interest" description="Disordered" evidence="1">
    <location>
        <begin position="196"/>
        <end position="237"/>
    </location>
</feature>
<dbReference type="PANTHER" id="PTHR34451">
    <property type="entry name" value="PHD FINGER FAMILY PROTEIN"/>
    <property type="match status" value="1"/>
</dbReference>
<dbReference type="FunCoup" id="A0A1D6J1Q5">
    <property type="interactions" value="2308"/>
</dbReference>
<dbReference type="AlphaFoldDB" id="A0A1D6J1Q5"/>
<dbReference type="PaxDb" id="4577-GRMZM2G455749_P01"/>
<name>A0A1D6J1Q5_MAIZE</name>
<dbReference type="EMBL" id="CM000786">
    <property type="protein sequence ID" value="AQK41981.1"/>
    <property type="molecule type" value="Genomic_DNA"/>
</dbReference>
<sequence length="339" mass="35227">MTTPFRPSPPAPSAKGGCGGDRCASGRDAWPLHHFRHEGVFCLLCSSCVLLYSPSAFCSACLHLLSSCPAAAAAPPGDPAVAPPGPTAPCSACGVSVAHLSCVPAEHPAPFVCPPCAAAADGSAFSFAPAPGRRPLEERDARVLLVAARLAHDSVSRAAAAAREEAERRVAEAASARKRTREMLDAAFRALEAEARDAKMRPAAPAPTPAAAQPPAPKKKPEAAQPAPPKKKHEANRDRDKMLKLNAMQQPALAFAAAAAAAAAATSVPLPTPSSREEKKPVVKQEAQGGRFCYIEPLQMGIQSATPLFTDCCCDILAGSAPPPRDDQDRFPLFGTLQS</sequence>
<evidence type="ECO:0000256" key="1">
    <source>
        <dbReference type="SAM" id="MobiDB-lite"/>
    </source>
</evidence>
<protein>
    <submittedName>
        <fullName evidence="2">Uncharacterized protein</fullName>
    </submittedName>
</protein>
<gene>
    <name evidence="2" type="ORF">ZEAMMB73_Zm00001d024757</name>
</gene>
<proteinExistence type="predicted"/>
<dbReference type="OMA" id="CSACLHL"/>
<reference evidence="2" key="1">
    <citation type="submission" date="2015-12" db="EMBL/GenBank/DDBJ databases">
        <title>Update maize B73 reference genome by single molecule sequencing technologies.</title>
        <authorList>
            <consortium name="Maize Genome Sequencing Project"/>
            <person name="Ware D."/>
        </authorList>
    </citation>
    <scope>NUCLEOTIDE SEQUENCE</scope>
    <source>
        <tissue evidence="2">Seedling</tissue>
    </source>
</reference>
<organism evidence="2">
    <name type="scientific">Zea mays</name>
    <name type="common">Maize</name>
    <dbReference type="NCBI Taxonomy" id="4577"/>
    <lineage>
        <taxon>Eukaryota</taxon>
        <taxon>Viridiplantae</taxon>
        <taxon>Streptophyta</taxon>
        <taxon>Embryophyta</taxon>
        <taxon>Tracheophyta</taxon>
        <taxon>Spermatophyta</taxon>
        <taxon>Magnoliopsida</taxon>
        <taxon>Liliopsida</taxon>
        <taxon>Poales</taxon>
        <taxon>Poaceae</taxon>
        <taxon>PACMAD clade</taxon>
        <taxon>Panicoideae</taxon>
        <taxon>Andropogonodae</taxon>
        <taxon>Andropogoneae</taxon>
        <taxon>Tripsacinae</taxon>
        <taxon>Zea</taxon>
    </lineage>
</organism>
<feature type="compositionally biased region" description="Pro residues" evidence="1">
    <location>
        <begin position="204"/>
        <end position="216"/>
    </location>
</feature>
<dbReference type="PANTHER" id="PTHR34451:SF7">
    <property type="entry name" value="PHD FINGER FAMILY PROTEIN"/>
    <property type="match status" value="1"/>
</dbReference>